<sequence>MGGSFGGGQRCPAMFAHTDSNAKVIQQLREDPDVQRVARLCDHYFRSYIPKLHHLYDNVLNLLHEDNPEFERNFPNCAWAGAHVNFSLAITLRHRDFLNLIFGFCAVFAVGSYNYQLGGHLILWDIGLILEFPPGTVILIPSALLEHSNISIKLGETRSSITLYSAAGLFRWCHNGFMSDKDFRSHASPKLLKKWFAYRREMWREGLDLLKCII</sequence>
<reference evidence="1" key="1">
    <citation type="submission" date="2022-08" db="EMBL/GenBank/DDBJ databases">
        <authorList>
            <consortium name="DOE Joint Genome Institute"/>
            <person name="Min B."/>
            <person name="Riley R."/>
            <person name="Sierra-Patev S."/>
            <person name="Naranjo-Ortiz M."/>
            <person name="Looney B."/>
            <person name="Konkel Z."/>
            <person name="Slot J.C."/>
            <person name="Sakamoto Y."/>
            <person name="Steenwyk J.L."/>
            <person name="Rokas A."/>
            <person name="Carro J."/>
            <person name="Camarero S."/>
            <person name="Ferreira P."/>
            <person name="Molpeceres G."/>
            <person name="Ruiz-Duenas F.J."/>
            <person name="Serrano A."/>
            <person name="Henrissat B."/>
            <person name="Drula E."/>
            <person name="Hughes K.W."/>
            <person name="Mata J.L."/>
            <person name="Ishikawa N.K."/>
            <person name="Vargas-Isla R."/>
            <person name="Ushijima S."/>
            <person name="Smith C.A."/>
            <person name="Ahrendt S."/>
            <person name="Andreopoulos W."/>
            <person name="He G."/>
            <person name="Labutti K."/>
            <person name="Lipzen A."/>
            <person name="Ng V."/>
            <person name="Sandor L."/>
            <person name="Barry K."/>
            <person name="Martinez A.T."/>
            <person name="Xiao Y."/>
            <person name="Gibbons J.G."/>
            <person name="Terashima K."/>
            <person name="Hibbett D.S."/>
            <person name="Grigoriev I.V."/>
        </authorList>
    </citation>
    <scope>NUCLEOTIDE SEQUENCE</scope>
    <source>
        <strain evidence="1">TFB9207</strain>
    </source>
</reference>
<name>A0AA38NVH6_9AGAR</name>
<gene>
    <name evidence="1" type="ORF">F5878DRAFT_549614</name>
</gene>
<protein>
    <submittedName>
        <fullName evidence="1">Uncharacterized protein</fullName>
    </submittedName>
</protein>
<keyword evidence="2" id="KW-1185">Reference proteome</keyword>
<dbReference type="EMBL" id="MU807509">
    <property type="protein sequence ID" value="KAJ3831395.1"/>
    <property type="molecule type" value="Genomic_DNA"/>
</dbReference>
<dbReference type="Proteomes" id="UP001163846">
    <property type="component" value="Unassembled WGS sequence"/>
</dbReference>
<organism evidence="1 2">
    <name type="scientific">Lentinula raphanica</name>
    <dbReference type="NCBI Taxonomy" id="153919"/>
    <lineage>
        <taxon>Eukaryota</taxon>
        <taxon>Fungi</taxon>
        <taxon>Dikarya</taxon>
        <taxon>Basidiomycota</taxon>
        <taxon>Agaricomycotina</taxon>
        <taxon>Agaricomycetes</taxon>
        <taxon>Agaricomycetidae</taxon>
        <taxon>Agaricales</taxon>
        <taxon>Marasmiineae</taxon>
        <taxon>Omphalotaceae</taxon>
        <taxon>Lentinula</taxon>
    </lineage>
</organism>
<dbReference type="AlphaFoldDB" id="A0AA38NVH6"/>
<evidence type="ECO:0000313" key="1">
    <source>
        <dbReference type="EMBL" id="KAJ3831395.1"/>
    </source>
</evidence>
<proteinExistence type="predicted"/>
<accession>A0AA38NVH6</accession>
<comment type="caution">
    <text evidence="1">The sequence shown here is derived from an EMBL/GenBank/DDBJ whole genome shotgun (WGS) entry which is preliminary data.</text>
</comment>
<evidence type="ECO:0000313" key="2">
    <source>
        <dbReference type="Proteomes" id="UP001163846"/>
    </source>
</evidence>
<dbReference type="Gene3D" id="3.60.130.30">
    <property type="match status" value="1"/>
</dbReference>